<evidence type="ECO:0000313" key="2">
    <source>
        <dbReference type="Proteomes" id="UP000298234"/>
    </source>
</evidence>
<gene>
    <name evidence="1" type="ORF">E3D37_39635</name>
</gene>
<organism evidence="1 2">
    <name type="scientific">Burkholderia cepacia</name>
    <name type="common">Pseudomonas cepacia</name>
    <dbReference type="NCBI Taxonomy" id="292"/>
    <lineage>
        <taxon>Bacteria</taxon>
        <taxon>Pseudomonadati</taxon>
        <taxon>Pseudomonadota</taxon>
        <taxon>Betaproteobacteria</taxon>
        <taxon>Burkholderiales</taxon>
        <taxon>Burkholderiaceae</taxon>
        <taxon>Burkholderia</taxon>
        <taxon>Burkholderia cepacia complex</taxon>
    </lineage>
</organism>
<dbReference type="Proteomes" id="UP000298234">
    <property type="component" value="Unassembled WGS sequence"/>
</dbReference>
<reference evidence="1 2" key="1">
    <citation type="submission" date="2019-03" db="EMBL/GenBank/DDBJ databases">
        <title>Burkholderia cepacia outbreak.</title>
        <authorList>
            <person name="Farzana R."/>
            <person name="Walsh T.R."/>
        </authorList>
    </citation>
    <scope>NUCLEOTIDE SEQUENCE [LARGE SCALE GENOMIC DNA]</scope>
    <source>
        <strain evidence="2">d13</strain>
    </source>
</reference>
<protein>
    <recommendedName>
        <fullName evidence="3">Transposase</fullName>
    </recommendedName>
</protein>
<dbReference type="RefSeq" id="WP_134319745.1">
    <property type="nucleotide sequence ID" value="NZ_CAJMXI010000008.1"/>
</dbReference>
<dbReference type="EMBL" id="SNSQ01000077">
    <property type="protein sequence ID" value="TEU34179.1"/>
    <property type="molecule type" value="Genomic_DNA"/>
</dbReference>
<dbReference type="AlphaFoldDB" id="A0AAX2RCB7"/>
<proteinExistence type="predicted"/>
<comment type="caution">
    <text evidence="1">The sequence shown here is derived from an EMBL/GenBank/DDBJ whole genome shotgun (WGS) entry which is preliminary data.</text>
</comment>
<name>A0AAX2RCB7_BURCE</name>
<evidence type="ECO:0000313" key="1">
    <source>
        <dbReference type="EMBL" id="TEU34179.1"/>
    </source>
</evidence>
<accession>A0AAX2RCB7</accession>
<evidence type="ECO:0008006" key="3">
    <source>
        <dbReference type="Google" id="ProtNLM"/>
    </source>
</evidence>
<sequence>MTAVNCRSRPVDKLSIIKKRFERTVFLLIEEVISIHPARVQWVFLPRHDPGAVCLRATSSAFRCDAT</sequence>